<evidence type="ECO:0000313" key="2">
    <source>
        <dbReference type="EMBL" id="KAF2108855.1"/>
    </source>
</evidence>
<reference evidence="2" key="1">
    <citation type="journal article" date="2020" name="Stud. Mycol.">
        <title>101 Dothideomycetes genomes: a test case for predicting lifestyles and emergence of pathogens.</title>
        <authorList>
            <person name="Haridas S."/>
            <person name="Albert R."/>
            <person name="Binder M."/>
            <person name="Bloem J."/>
            <person name="Labutti K."/>
            <person name="Salamov A."/>
            <person name="Andreopoulos B."/>
            <person name="Baker S."/>
            <person name="Barry K."/>
            <person name="Bills G."/>
            <person name="Bluhm B."/>
            <person name="Cannon C."/>
            <person name="Castanera R."/>
            <person name="Culley D."/>
            <person name="Daum C."/>
            <person name="Ezra D."/>
            <person name="Gonzalez J."/>
            <person name="Henrissat B."/>
            <person name="Kuo A."/>
            <person name="Liang C."/>
            <person name="Lipzen A."/>
            <person name="Lutzoni F."/>
            <person name="Magnuson J."/>
            <person name="Mondo S."/>
            <person name="Nolan M."/>
            <person name="Ohm R."/>
            <person name="Pangilinan J."/>
            <person name="Park H.-J."/>
            <person name="Ramirez L."/>
            <person name="Alfaro M."/>
            <person name="Sun H."/>
            <person name="Tritt A."/>
            <person name="Yoshinaga Y."/>
            <person name="Zwiers L.-H."/>
            <person name="Turgeon B."/>
            <person name="Goodwin S."/>
            <person name="Spatafora J."/>
            <person name="Crous P."/>
            <person name="Grigoriev I."/>
        </authorList>
    </citation>
    <scope>NUCLEOTIDE SEQUENCE</scope>
    <source>
        <strain evidence="2">CBS 627.86</strain>
    </source>
</reference>
<protein>
    <submittedName>
        <fullName evidence="2">Uncharacterized protein</fullName>
    </submittedName>
</protein>
<dbReference type="Proteomes" id="UP000799770">
    <property type="component" value="Unassembled WGS sequence"/>
</dbReference>
<feature type="transmembrane region" description="Helical" evidence="1">
    <location>
        <begin position="90"/>
        <end position="110"/>
    </location>
</feature>
<evidence type="ECO:0000313" key="3">
    <source>
        <dbReference type="Proteomes" id="UP000799770"/>
    </source>
</evidence>
<accession>A0A6A5YP18</accession>
<name>A0A6A5YP18_9PLEO</name>
<dbReference type="AlphaFoldDB" id="A0A6A5YP18"/>
<keyword evidence="1" id="KW-1133">Transmembrane helix</keyword>
<organism evidence="2 3">
    <name type="scientific">Lophiotrema nucula</name>
    <dbReference type="NCBI Taxonomy" id="690887"/>
    <lineage>
        <taxon>Eukaryota</taxon>
        <taxon>Fungi</taxon>
        <taxon>Dikarya</taxon>
        <taxon>Ascomycota</taxon>
        <taxon>Pezizomycotina</taxon>
        <taxon>Dothideomycetes</taxon>
        <taxon>Pleosporomycetidae</taxon>
        <taxon>Pleosporales</taxon>
        <taxon>Lophiotremataceae</taxon>
        <taxon>Lophiotrema</taxon>
    </lineage>
</organism>
<gene>
    <name evidence="2" type="ORF">BDV96DRAFT_605291</name>
</gene>
<keyword evidence="1" id="KW-0472">Membrane</keyword>
<feature type="transmembrane region" description="Helical" evidence="1">
    <location>
        <begin position="52"/>
        <end position="78"/>
    </location>
</feature>
<keyword evidence="1" id="KW-0812">Transmembrane</keyword>
<sequence length="161" mass="18276">MPPKAPTLETAPEPNSHHILANFAYRSTTSVSLTTTLLPRYYAYGAKEVPNIAAIAGVIVIISAFFCIMLMAYTLCILRVPFAKYWRKTWNPLIVIFVLPYHIWRFRMWIKHKGRRNADVKDEDSDEGCSRTMEGPDEELILHELRPLGLGIAGVDGMQAR</sequence>
<proteinExistence type="predicted"/>
<dbReference type="EMBL" id="ML977345">
    <property type="protein sequence ID" value="KAF2108855.1"/>
    <property type="molecule type" value="Genomic_DNA"/>
</dbReference>
<keyword evidence="3" id="KW-1185">Reference proteome</keyword>
<evidence type="ECO:0000256" key="1">
    <source>
        <dbReference type="SAM" id="Phobius"/>
    </source>
</evidence>